<name>A0AAV4VZS0_CAEEX</name>
<dbReference type="AlphaFoldDB" id="A0AAV4VZS0"/>
<organism evidence="1 2">
    <name type="scientific">Caerostris extrusa</name>
    <name type="common">Bark spider</name>
    <name type="synonym">Caerostris bankana</name>
    <dbReference type="NCBI Taxonomy" id="172846"/>
    <lineage>
        <taxon>Eukaryota</taxon>
        <taxon>Metazoa</taxon>
        <taxon>Ecdysozoa</taxon>
        <taxon>Arthropoda</taxon>
        <taxon>Chelicerata</taxon>
        <taxon>Arachnida</taxon>
        <taxon>Araneae</taxon>
        <taxon>Araneomorphae</taxon>
        <taxon>Entelegynae</taxon>
        <taxon>Araneoidea</taxon>
        <taxon>Araneidae</taxon>
        <taxon>Caerostris</taxon>
    </lineage>
</organism>
<evidence type="ECO:0000313" key="2">
    <source>
        <dbReference type="Proteomes" id="UP001054945"/>
    </source>
</evidence>
<proteinExistence type="predicted"/>
<dbReference type="Proteomes" id="UP001054945">
    <property type="component" value="Unassembled WGS sequence"/>
</dbReference>
<keyword evidence="2" id="KW-1185">Reference proteome</keyword>
<sequence>MCRKEKNKGAIERRRMKRETEVTTSFFMEARLITKAHLFVIPLRWMRSPVESPGKPWPIDPFSSPAWMENDFLGPVMASWSDIWGTFTPP</sequence>
<comment type="caution">
    <text evidence="1">The sequence shown here is derived from an EMBL/GenBank/DDBJ whole genome shotgun (WGS) entry which is preliminary data.</text>
</comment>
<reference evidence="1 2" key="1">
    <citation type="submission" date="2021-06" db="EMBL/GenBank/DDBJ databases">
        <title>Caerostris extrusa draft genome.</title>
        <authorList>
            <person name="Kono N."/>
            <person name="Arakawa K."/>
        </authorList>
    </citation>
    <scope>NUCLEOTIDE SEQUENCE [LARGE SCALE GENOMIC DNA]</scope>
</reference>
<dbReference type="EMBL" id="BPLR01015374">
    <property type="protein sequence ID" value="GIY75653.1"/>
    <property type="molecule type" value="Genomic_DNA"/>
</dbReference>
<protein>
    <submittedName>
        <fullName evidence="1">Uncharacterized protein</fullName>
    </submittedName>
</protein>
<gene>
    <name evidence="1" type="ORF">CEXT_18261</name>
</gene>
<evidence type="ECO:0000313" key="1">
    <source>
        <dbReference type="EMBL" id="GIY75653.1"/>
    </source>
</evidence>
<accession>A0AAV4VZS0</accession>